<evidence type="ECO:0000259" key="2">
    <source>
        <dbReference type="Pfam" id="PF25534"/>
    </source>
</evidence>
<dbReference type="Pfam" id="PF25534">
    <property type="entry name" value="DUF7918"/>
    <property type="match status" value="1"/>
</dbReference>
<gene>
    <name evidence="3" type="ORF">D9756_001414</name>
</gene>
<accession>A0A8H5G3Z2</accession>
<feature type="domain" description="DUF7918" evidence="2">
    <location>
        <begin position="9"/>
        <end position="204"/>
    </location>
</feature>
<keyword evidence="4" id="KW-1185">Reference proteome</keyword>
<dbReference type="Proteomes" id="UP000559027">
    <property type="component" value="Unassembled WGS sequence"/>
</dbReference>
<feature type="region of interest" description="Disordered" evidence="1">
    <location>
        <begin position="261"/>
        <end position="288"/>
    </location>
</feature>
<dbReference type="EMBL" id="JAACJO010000005">
    <property type="protein sequence ID" value="KAF5357898.1"/>
    <property type="molecule type" value="Genomic_DNA"/>
</dbReference>
<dbReference type="PANTHER" id="PTHR36223">
    <property type="entry name" value="BETA-LACTAMASE-TYPE TRANSPEPTIDASE FOLD DOMAIN CONTAINING PROTEIN"/>
    <property type="match status" value="1"/>
</dbReference>
<sequence length="301" mass="33313">MLNHRGFSAWVVVDGRPLPEYLVAVDSSANRVSCWIPSEEGKAFSVYWKDHGGKVETCGYITLDGYLAPGRFLHGEGTAWRGGVRTGPASERPFIFQKIEENDSSLDNSIATNKDVGTILLRIKRVRLVAAASPNAIQQLPENNGGRNGIRVGFGVEQPTFEQYPSTWKVESYDNPGQSQPSTYVSFVFRYRTYDFLRVQGIIEDLTPRNAPLQSSHQRRVASMPISVSTINSAPGALLTAKNTSTDPVYLHLGSQRVKRSDSRRAVSMQGSIGGEEDEDEENPVNYPGEGLIIFPSYKRI</sequence>
<dbReference type="PANTHER" id="PTHR36223:SF1">
    <property type="entry name" value="TRANSCRIPTION ELONGATION FACTOR EAF N-TERMINAL DOMAIN-CONTAINING PROTEIN"/>
    <property type="match status" value="1"/>
</dbReference>
<evidence type="ECO:0000313" key="3">
    <source>
        <dbReference type="EMBL" id="KAF5357898.1"/>
    </source>
</evidence>
<protein>
    <recommendedName>
        <fullName evidence="2">DUF7918 domain-containing protein</fullName>
    </recommendedName>
</protein>
<comment type="caution">
    <text evidence="3">The sequence shown here is derived from an EMBL/GenBank/DDBJ whole genome shotgun (WGS) entry which is preliminary data.</text>
</comment>
<proteinExistence type="predicted"/>
<evidence type="ECO:0000313" key="4">
    <source>
        <dbReference type="Proteomes" id="UP000559027"/>
    </source>
</evidence>
<name>A0A8H5G3Z2_9AGAR</name>
<dbReference type="InterPro" id="IPR057678">
    <property type="entry name" value="DUF7918"/>
</dbReference>
<organism evidence="3 4">
    <name type="scientific">Leucocoprinus leucothites</name>
    <dbReference type="NCBI Taxonomy" id="201217"/>
    <lineage>
        <taxon>Eukaryota</taxon>
        <taxon>Fungi</taxon>
        <taxon>Dikarya</taxon>
        <taxon>Basidiomycota</taxon>
        <taxon>Agaricomycotina</taxon>
        <taxon>Agaricomycetes</taxon>
        <taxon>Agaricomycetidae</taxon>
        <taxon>Agaricales</taxon>
        <taxon>Agaricineae</taxon>
        <taxon>Agaricaceae</taxon>
        <taxon>Leucocoprinus</taxon>
    </lineage>
</organism>
<evidence type="ECO:0000256" key="1">
    <source>
        <dbReference type="SAM" id="MobiDB-lite"/>
    </source>
</evidence>
<reference evidence="3 4" key="1">
    <citation type="journal article" date="2020" name="ISME J.">
        <title>Uncovering the hidden diversity of litter-decomposition mechanisms in mushroom-forming fungi.</title>
        <authorList>
            <person name="Floudas D."/>
            <person name="Bentzer J."/>
            <person name="Ahren D."/>
            <person name="Johansson T."/>
            <person name="Persson P."/>
            <person name="Tunlid A."/>
        </authorList>
    </citation>
    <scope>NUCLEOTIDE SEQUENCE [LARGE SCALE GENOMIC DNA]</scope>
    <source>
        <strain evidence="3 4">CBS 146.42</strain>
    </source>
</reference>
<dbReference type="AlphaFoldDB" id="A0A8H5G3Z2"/>